<dbReference type="PANTHER" id="PTHR46481">
    <property type="entry name" value="ZINC FINGER BED DOMAIN-CONTAINING PROTEIN 4"/>
    <property type="match status" value="1"/>
</dbReference>
<comment type="caution">
    <text evidence="7">The sequence shown here is derived from an EMBL/GenBank/DDBJ whole genome shotgun (WGS) entry which is preliminary data.</text>
</comment>
<name>A0A8J2RXM9_9CRUS</name>
<gene>
    <name evidence="7" type="ORF">DGAL_LOCUS10130</name>
</gene>
<evidence type="ECO:0000256" key="2">
    <source>
        <dbReference type="ARBA" id="ARBA00022723"/>
    </source>
</evidence>
<evidence type="ECO:0000313" key="8">
    <source>
        <dbReference type="Proteomes" id="UP000789390"/>
    </source>
</evidence>
<evidence type="ECO:0000256" key="4">
    <source>
        <dbReference type="ARBA" id="ARBA00022833"/>
    </source>
</evidence>
<sequence>MAGQLNATGRKSSWVRNFFRVEHRLCLDKSTGTENNILSDVCCVILDTGVECGKIYKHLLRNGTKSLQNHLITKHDSVQAIREEIGLNRESLKDAIAKLIVAQNLSYTIVESEFFIDLLNLCNPHVDSLLVKADSLSDLVLKQFWISRLKIKELLSSVQFINFTCDLWTSHNAKAILALEEFSLNDKLFCITGDNASNNRTIAQEIERHISAFKADGNLLGCTGHVFNLAAVAGSKVIGYAVRDNLVTIEESEERDTVVYYNWGEEVEDETSDENFDPASIIDRVREFCKFVRCSPQRRNLFAKISLRPVIHRFHFIHRIRLQSLPLHNQIKSKPPRMGRDLLGYILNFRLDSLAASTPKSVKTNPNEKQKGRGRPRKSLPCAISDDINNLEKNSTQPRQRVKAVESGDHSLENIKLKDFEWEQVNQILELLKPLYAATVTLSKSKFPSLSTTLPVYMGMIKKIKSTSNRNPSLSATASAIIEKLEEYYRQAENKQVYIITRILDPRIKLQFFKRESNFRSIKKMFFDEAEKYKKHQEAESNITSEYEDWLDLIFQRKTASNLESEIKSYLQEPTEDKNIQPLEYWLL</sequence>
<dbReference type="AlphaFoldDB" id="A0A8J2RXM9"/>
<proteinExistence type="predicted"/>
<evidence type="ECO:0000256" key="6">
    <source>
        <dbReference type="SAM" id="MobiDB-lite"/>
    </source>
</evidence>
<evidence type="ECO:0000256" key="1">
    <source>
        <dbReference type="ARBA" id="ARBA00004123"/>
    </source>
</evidence>
<keyword evidence="5" id="KW-0539">Nucleus</keyword>
<dbReference type="GO" id="GO:0005634">
    <property type="term" value="C:nucleus"/>
    <property type="evidence" value="ECO:0007669"/>
    <property type="project" value="UniProtKB-SubCell"/>
</dbReference>
<organism evidence="7 8">
    <name type="scientific">Daphnia galeata</name>
    <dbReference type="NCBI Taxonomy" id="27404"/>
    <lineage>
        <taxon>Eukaryota</taxon>
        <taxon>Metazoa</taxon>
        <taxon>Ecdysozoa</taxon>
        <taxon>Arthropoda</taxon>
        <taxon>Crustacea</taxon>
        <taxon>Branchiopoda</taxon>
        <taxon>Diplostraca</taxon>
        <taxon>Cladocera</taxon>
        <taxon>Anomopoda</taxon>
        <taxon>Daphniidae</taxon>
        <taxon>Daphnia</taxon>
    </lineage>
</organism>
<evidence type="ECO:0000313" key="7">
    <source>
        <dbReference type="EMBL" id="CAH0106959.1"/>
    </source>
</evidence>
<dbReference type="InterPro" id="IPR052035">
    <property type="entry name" value="ZnF_BED_domain_contain"/>
</dbReference>
<dbReference type="InterPro" id="IPR012337">
    <property type="entry name" value="RNaseH-like_sf"/>
</dbReference>
<dbReference type="OrthoDB" id="7696887at2759"/>
<dbReference type="EMBL" id="CAKKLH010000246">
    <property type="protein sequence ID" value="CAH0106959.1"/>
    <property type="molecule type" value="Genomic_DNA"/>
</dbReference>
<accession>A0A8J2RXM9</accession>
<reference evidence="7" key="1">
    <citation type="submission" date="2021-11" db="EMBL/GenBank/DDBJ databases">
        <authorList>
            <person name="Schell T."/>
        </authorList>
    </citation>
    <scope>NUCLEOTIDE SEQUENCE</scope>
    <source>
        <strain evidence="7">M5</strain>
    </source>
</reference>
<dbReference type="GO" id="GO:0008270">
    <property type="term" value="F:zinc ion binding"/>
    <property type="evidence" value="ECO:0007669"/>
    <property type="project" value="UniProtKB-KW"/>
</dbReference>
<keyword evidence="2" id="KW-0479">Metal-binding</keyword>
<feature type="region of interest" description="Disordered" evidence="6">
    <location>
        <begin position="358"/>
        <end position="406"/>
    </location>
</feature>
<keyword evidence="3" id="KW-0863">Zinc-finger</keyword>
<feature type="compositionally biased region" description="Polar residues" evidence="6">
    <location>
        <begin position="387"/>
        <end position="399"/>
    </location>
</feature>
<dbReference type="PANTHER" id="PTHR46481:SF10">
    <property type="entry name" value="ZINC FINGER BED DOMAIN-CONTAINING PROTEIN 39"/>
    <property type="match status" value="1"/>
</dbReference>
<dbReference type="Proteomes" id="UP000789390">
    <property type="component" value="Unassembled WGS sequence"/>
</dbReference>
<protein>
    <submittedName>
        <fullName evidence="7">Uncharacterized protein</fullName>
    </submittedName>
</protein>
<keyword evidence="4" id="KW-0862">Zinc</keyword>
<comment type="subcellular location">
    <subcellularLocation>
        <location evidence="1">Nucleus</location>
    </subcellularLocation>
</comment>
<dbReference type="SUPFAM" id="SSF53098">
    <property type="entry name" value="Ribonuclease H-like"/>
    <property type="match status" value="1"/>
</dbReference>
<evidence type="ECO:0000256" key="3">
    <source>
        <dbReference type="ARBA" id="ARBA00022771"/>
    </source>
</evidence>
<keyword evidence="8" id="KW-1185">Reference proteome</keyword>
<evidence type="ECO:0000256" key="5">
    <source>
        <dbReference type="ARBA" id="ARBA00023242"/>
    </source>
</evidence>